<organism evidence="3 4">
    <name type="scientific">Neisseria subflava NJ9703</name>
    <dbReference type="NCBI Taxonomy" id="546268"/>
    <lineage>
        <taxon>Bacteria</taxon>
        <taxon>Pseudomonadati</taxon>
        <taxon>Pseudomonadota</taxon>
        <taxon>Betaproteobacteria</taxon>
        <taxon>Neisseriales</taxon>
        <taxon>Neisseriaceae</taxon>
        <taxon>Neisseria</taxon>
    </lineage>
</organism>
<dbReference type="GO" id="GO:0047617">
    <property type="term" value="F:fatty acyl-CoA hydrolase activity"/>
    <property type="evidence" value="ECO:0007669"/>
    <property type="project" value="TreeGrafter"/>
</dbReference>
<evidence type="ECO:0008006" key="5">
    <source>
        <dbReference type="Google" id="ProtNLM"/>
    </source>
</evidence>
<dbReference type="Pfam" id="PF13279">
    <property type="entry name" value="4HBT_2"/>
    <property type="match status" value="1"/>
</dbReference>
<name>A0A9W5IST0_NEISU</name>
<dbReference type="RefSeq" id="WP_004518818.1">
    <property type="nucleotide sequence ID" value="NZ_ACEO02000001.1"/>
</dbReference>
<evidence type="ECO:0000313" key="3">
    <source>
        <dbReference type="EMBL" id="EFC53051.1"/>
    </source>
</evidence>
<dbReference type="PANTHER" id="PTHR31793:SF27">
    <property type="entry name" value="NOVEL THIOESTERASE SUPERFAMILY DOMAIN AND SAPOSIN A-TYPE DOMAIN CONTAINING PROTEIN (0610012H03RIK)"/>
    <property type="match status" value="1"/>
</dbReference>
<sequence length="142" mass="15206">MDRISVAKCDKPLFQTALTVQVGDVNYGGHLANDAVLRLCHEVRMRWLATLGWSEMDAGGAGLIMADAAVQYLAQGHHGDELSVEMGAAGVAGVGFSLLYRIRRISDGLVLAKVQTGMVCFDYGKQRVCRLPSALKAALEAV</sequence>
<dbReference type="InterPro" id="IPR029069">
    <property type="entry name" value="HotDog_dom_sf"/>
</dbReference>
<keyword evidence="2" id="KW-0378">Hydrolase</keyword>
<protein>
    <recommendedName>
        <fullName evidence="5">Esterase</fullName>
    </recommendedName>
</protein>
<dbReference type="AlphaFoldDB" id="A0A9W5IST0"/>
<evidence type="ECO:0000256" key="1">
    <source>
        <dbReference type="ARBA" id="ARBA00005953"/>
    </source>
</evidence>
<dbReference type="Proteomes" id="UP000004621">
    <property type="component" value="Unassembled WGS sequence"/>
</dbReference>
<evidence type="ECO:0000256" key="2">
    <source>
        <dbReference type="ARBA" id="ARBA00022801"/>
    </source>
</evidence>
<dbReference type="InterPro" id="IPR050563">
    <property type="entry name" value="4-hydroxybenzoyl-CoA_TE"/>
</dbReference>
<comment type="similarity">
    <text evidence="1">Belongs to the 4-hydroxybenzoyl-CoA thioesterase family.</text>
</comment>
<evidence type="ECO:0000313" key="4">
    <source>
        <dbReference type="Proteomes" id="UP000004621"/>
    </source>
</evidence>
<reference evidence="3 4" key="1">
    <citation type="submission" date="2010-01" db="EMBL/GenBank/DDBJ databases">
        <authorList>
            <person name="Weinstock G."/>
            <person name="Sodergren E."/>
            <person name="Clifton S."/>
            <person name="Fulton L."/>
            <person name="Fulton B."/>
            <person name="Courtney L."/>
            <person name="Fronick C."/>
            <person name="Harrison M."/>
            <person name="Strong C."/>
            <person name="Farmer C."/>
            <person name="Delahaunty K."/>
            <person name="Markovic C."/>
            <person name="Hall O."/>
            <person name="Minx P."/>
            <person name="Tomlinson C."/>
            <person name="Mitreva M."/>
            <person name="Nelson J."/>
            <person name="Hou S."/>
            <person name="Wollam A."/>
            <person name="Pepin K.H."/>
            <person name="Johnson M."/>
            <person name="Bhonagiri V."/>
            <person name="Nash W.E."/>
            <person name="Warren W."/>
            <person name="Chinwalla A."/>
            <person name="Mardis E.R."/>
            <person name="Wilson R.K."/>
        </authorList>
    </citation>
    <scope>NUCLEOTIDE SEQUENCE [LARGE SCALE GENOMIC DNA]</scope>
    <source>
        <strain evidence="3 4">NJ9703</strain>
    </source>
</reference>
<comment type="caution">
    <text evidence="3">The sequence shown here is derived from an EMBL/GenBank/DDBJ whole genome shotgun (WGS) entry which is preliminary data.</text>
</comment>
<gene>
    <name evidence="3" type="ORF">NEISUBOT_03048</name>
</gene>
<proteinExistence type="inferred from homology"/>
<dbReference type="PANTHER" id="PTHR31793">
    <property type="entry name" value="4-HYDROXYBENZOYL-COA THIOESTERASE FAMILY MEMBER"/>
    <property type="match status" value="1"/>
</dbReference>
<dbReference type="SUPFAM" id="SSF54637">
    <property type="entry name" value="Thioesterase/thiol ester dehydrase-isomerase"/>
    <property type="match status" value="1"/>
</dbReference>
<dbReference type="Gene3D" id="3.10.129.10">
    <property type="entry name" value="Hotdog Thioesterase"/>
    <property type="match status" value="1"/>
</dbReference>
<dbReference type="EMBL" id="ACEO02000001">
    <property type="protein sequence ID" value="EFC53051.1"/>
    <property type="molecule type" value="Genomic_DNA"/>
</dbReference>
<accession>A0A9W5IST0</accession>
<dbReference type="CDD" id="cd00586">
    <property type="entry name" value="4HBT"/>
    <property type="match status" value="1"/>
</dbReference>